<keyword evidence="2" id="KW-0472">Membrane</keyword>
<dbReference type="Pfam" id="PF26347">
    <property type="entry name" value="YtrI_sporulation"/>
    <property type="match status" value="1"/>
</dbReference>
<reference evidence="4 5" key="1">
    <citation type="submission" date="2021-01" db="EMBL/GenBank/DDBJ databases">
        <title>Genomic Encyclopedia of Type Strains, Phase IV (KMG-IV): sequencing the most valuable type-strain genomes for metagenomic binning, comparative biology and taxonomic classification.</title>
        <authorList>
            <person name="Goeker M."/>
        </authorList>
    </citation>
    <scope>NUCLEOTIDE SEQUENCE [LARGE SCALE GENOMIC DNA]</scope>
    <source>
        <strain evidence="4 5">DSM 24834</strain>
    </source>
</reference>
<evidence type="ECO:0000259" key="3">
    <source>
        <dbReference type="Pfam" id="PF26347"/>
    </source>
</evidence>
<dbReference type="EMBL" id="JAFBDZ010000001">
    <property type="protein sequence ID" value="MBM7584938.1"/>
    <property type="molecule type" value="Genomic_DNA"/>
</dbReference>
<comment type="caution">
    <text evidence="4">The sequence shown here is derived from an EMBL/GenBank/DDBJ whole genome shotgun (WGS) entry which is preliminary data.</text>
</comment>
<evidence type="ECO:0000313" key="5">
    <source>
        <dbReference type="Proteomes" id="UP001646157"/>
    </source>
</evidence>
<keyword evidence="5" id="KW-1185">Reference proteome</keyword>
<accession>A0ABS2NAS3</accession>
<evidence type="ECO:0000313" key="4">
    <source>
        <dbReference type="EMBL" id="MBM7584938.1"/>
    </source>
</evidence>
<sequence length="169" mass="20170">MRIPQYYRRKGWQRFFAGMIIGGFISWFIFLFMFGTLQEKQTLLIEKQKEEIKDSKKYVSILQEDLKKLNKENKESLLVQEIKVKITNAEKFGLKSDSLDIFQAQEKIQEDLSDLLAKDLESVYKNNEIIEKTIENKTLKLNEKRYQVEIQKVGYFTTIEFYVELKFAD</sequence>
<evidence type="ECO:0000256" key="2">
    <source>
        <dbReference type="SAM" id="Phobius"/>
    </source>
</evidence>
<keyword evidence="2" id="KW-0812">Transmembrane</keyword>
<feature type="domain" description="Sporulation membrane protein YtrI C-terminal" evidence="3">
    <location>
        <begin position="80"/>
        <end position="166"/>
    </location>
</feature>
<dbReference type="NCBIfam" id="NF041479">
    <property type="entry name" value="spor_membprot_YtrI"/>
    <property type="match status" value="1"/>
</dbReference>
<gene>
    <name evidence="4" type="ORF">JOC86_001475</name>
</gene>
<dbReference type="Proteomes" id="UP001646157">
    <property type="component" value="Unassembled WGS sequence"/>
</dbReference>
<feature type="coiled-coil region" evidence="1">
    <location>
        <begin position="45"/>
        <end position="72"/>
    </location>
</feature>
<protein>
    <submittedName>
        <fullName evidence="4">Biopolymer transport protein ExbB/TolQ</fullName>
    </submittedName>
</protein>
<dbReference type="InterPro" id="IPR048198">
    <property type="entry name" value="YtrI"/>
</dbReference>
<proteinExistence type="predicted"/>
<evidence type="ECO:0000256" key="1">
    <source>
        <dbReference type="SAM" id="Coils"/>
    </source>
</evidence>
<dbReference type="RefSeq" id="WP_205169509.1">
    <property type="nucleotide sequence ID" value="NZ_JAFBDZ010000001.1"/>
</dbReference>
<name>A0ABS2NAS3_9BACI</name>
<organism evidence="4 5">
    <name type="scientific">Rossellomorea pakistanensis</name>
    <dbReference type="NCBI Taxonomy" id="992288"/>
    <lineage>
        <taxon>Bacteria</taxon>
        <taxon>Bacillati</taxon>
        <taxon>Bacillota</taxon>
        <taxon>Bacilli</taxon>
        <taxon>Bacillales</taxon>
        <taxon>Bacillaceae</taxon>
        <taxon>Rossellomorea</taxon>
    </lineage>
</organism>
<feature type="transmembrane region" description="Helical" evidence="2">
    <location>
        <begin position="12"/>
        <end position="34"/>
    </location>
</feature>
<keyword evidence="1" id="KW-0175">Coiled coil</keyword>
<dbReference type="InterPro" id="IPR058620">
    <property type="entry name" value="YtrI_C"/>
</dbReference>
<keyword evidence="2" id="KW-1133">Transmembrane helix</keyword>